<reference evidence="2 3" key="2">
    <citation type="submission" date="2024-05" db="EMBL/GenBank/DDBJ databases">
        <authorList>
            <person name="Chen Y."/>
            <person name="Shah S."/>
            <person name="Dougan E. K."/>
            <person name="Thang M."/>
            <person name="Chan C."/>
        </authorList>
    </citation>
    <scope>NUCLEOTIDE SEQUENCE [LARGE SCALE GENOMIC DNA]</scope>
</reference>
<dbReference type="Gene3D" id="1.10.472.80">
    <property type="entry name" value="Ypt/Rab-GAP domain of gyp1p, domain 3"/>
    <property type="match status" value="1"/>
</dbReference>
<reference evidence="1" key="1">
    <citation type="submission" date="2022-10" db="EMBL/GenBank/DDBJ databases">
        <authorList>
            <person name="Chen Y."/>
            <person name="Dougan E. K."/>
            <person name="Chan C."/>
            <person name="Rhodes N."/>
            <person name="Thang M."/>
        </authorList>
    </citation>
    <scope>NUCLEOTIDE SEQUENCE</scope>
</reference>
<keyword evidence="3" id="KW-1185">Reference proteome</keyword>
<evidence type="ECO:0000313" key="2">
    <source>
        <dbReference type="EMBL" id="CAL4778608.1"/>
    </source>
</evidence>
<sequence length="255" mass="28693">MNALGFELSTIFYGAFMRWYATLMPTATVFRFWDALLFQSTNPKTQSLGGRDYLINLAFATLQVKRNELMECESAAEMKGVVLGFLGSLYDTTTVIDLVHAADLYLWGGAGFSSGKVSYLWTQRDEMFKGINQTTKWQNQILHRLAFEGQVRPPKHPSAAARDRLESVTPCDTKSHYSHCAAVPLCHFVDTLCQHISGAICWCHDQTVGAGGMGKMTKCRDCNDTSRIWNLCCDKGDDTVVFDVYIDILYKYRMG</sequence>
<dbReference type="SUPFAM" id="SSF47923">
    <property type="entry name" value="Ypt/Rab-GAP domain of gyp1p"/>
    <property type="match status" value="1"/>
</dbReference>
<evidence type="ECO:0000313" key="3">
    <source>
        <dbReference type="Proteomes" id="UP001152797"/>
    </source>
</evidence>
<gene>
    <name evidence="1" type="ORF">C1SCF055_LOCUS18218</name>
</gene>
<dbReference type="EMBL" id="CAMXCT020001572">
    <property type="protein sequence ID" value="CAL1144671.1"/>
    <property type="molecule type" value="Genomic_DNA"/>
</dbReference>
<dbReference type="EMBL" id="CAMXCT010001572">
    <property type="protein sequence ID" value="CAI3991296.1"/>
    <property type="molecule type" value="Genomic_DNA"/>
</dbReference>
<protein>
    <submittedName>
        <fullName evidence="2">Rab-GAP TBC domain-containing protein</fullName>
    </submittedName>
</protein>
<name>A0A9P1FX22_9DINO</name>
<comment type="caution">
    <text evidence="1">The sequence shown here is derived from an EMBL/GenBank/DDBJ whole genome shotgun (WGS) entry which is preliminary data.</text>
</comment>
<evidence type="ECO:0000313" key="1">
    <source>
        <dbReference type="EMBL" id="CAI3991296.1"/>
    </source>
</evidence>
<dbReference type="EMBL" id="CAMXCT030001572">
    <property type="protein sequence ID" value="CAL4778608.1"/>
    <property type="molecule type" value="Genomic_DNA"/>
</dbReference>
<organism evidence="1">
    <name type="scientific">Cladocopium goreaui</name>
    <dbReference type="NCBI Taxonomy" id="2562237"/>
    <lineage>
        <taxon>Eukaryota</taxon>
        <taxon>Sar</taxon>
        <taxon>Alveolata</taxon>
        <taxon>Dinophyceae</taxon>
        <taxon>Suessiales</taxon>
        <taxon>Symbiodiniaceae</taxon>
        <taxon>Cladocopium</taxon>
    </lineage>
</organism>
<dbReference type="InterPro" id="IPR035969">
    <property type="entry name" value="Rab-GAP_TBC_sf"/>
</dbReference>
<dbReference type="AlphaFoldDB" id="A0A9P1FX22"/>
<proteinExistence type="predicted"/>
<dbReference type="Proteomes" id="UP001152797">
    <property type="component" value="Unassembled WGS sequence"/>
</dbReference>
<accession>A0A9P1FX22</accession>